<keyword evidence="4" id="KW-1185">Reference proteome</keyword>
<dbReference type="EMBL" id="CAXIPR030000873">
    <property type="protein sequence ID" value="CAM0147450.1"/>
    <property type="molecule type" value="Genomic_DNA"/>
</dbReference>
<feature type="compositionally biased region" description="Basic residues" evidence="1">
    <location>
        <begin position="94"/>
        <end position="107"/>
    </location>
</feature>
<dbReference type="AlphaFoldDB" id="A0ABC9GXT8"/>
<sequence>MVWEEPTVLTAGVRSLLLRGQDRRQLEHPPPSVQLISSIPAVDFTRALTLSLRQGPPHRHVATVPPPQPAPGPAKSPRLLPLPPPPHPFPPIHQSRHHRLHHHHRTRSLSPQRAEP</sequence>
<name>A0ABC9GXT8_9POAL</name>
<feature type="region of interest" description="Disordered" evidence="1">
    <location>
        <begin position="51"/>
        <end position="116"/>
    </location>
</feature>
<reference evidence="3" key="1">
    <citation type="submission" date="2024-10" db="EMBL/GenBank/DDBJ databases">
        <authorList>
            <person name="Ryan C."/>
        </authorList>
    </citation>
    <scope>NUCLEOTIDE SEQUENCE [LARGE SCALE GENOMIC DNA]</scope>
</reference>
<accession>A0ABC9GXT8</accession>
<organism evidence="3 4">
    <name type="scientific">Urochloa decumbens</name>
    <dbReference type="NCBI Taxonomy" id="240449"/>
    <lineage>
        <taxon>Eukaryota</taxon>
        <taxon>Viridiplantae</taxon>
        <taxon>Streptophyta</taxon>
        <taxon>Embryophyta</taxon>
        <taxon>Tracheophyta</taxon>
        <taxon>Spermatophyta</taxon>
        <taxon>Magnoliopsida</taxon>
        <taxon>Liliopsida</taxon>
        <taxon>Poales</taxon>
        <taxon>Poaceae</taxon>
        <taxon>PACMAD clade</taxon>
        <taxon>Panicoideae</taxon>
        <taxon>Panicodae</taxon>
        <taxon>Paniceae</taxon>
        <taxon>Melinidinae</taxon>
        <taxon>Urochloa</taxon>
    </lineage>
</organism>
<feature type="compositionally biased region" description="Pro residues" evidence="1">
    <location>
        <begin position="64"/>
        <end position="91"/>
    </location>
</feature>
<evidence type="ECO:0000313" key="2">
    <source>
        <dbReference type="EMBL" id="CAM0146941.1"/>
    </source>
</evidence>
<comment type="caution">
    <text evidence="3">The sequence shown here is derived from an EMBL/GenBank/DDBJ whole genome shotgun (WGS) entry which is preliminary data.</text>
</comment>
<gene>
    <name evidence="2" type="ORF">URODEC1_LOCUS120452</name>
    <name evidence="3" type="ORF">URODEC1_LOCUS120883</name>
</gene>
<proteinExistence type="predicted"/>
<evidence type="ECO:0000313" key="3">
    <source>
        <dbReference type="EMBL" id="CAM0147450.1"/>
    </source>
</evidence>
<evidence type="ECO:0000256" key="1">
    <source>
        <dbReference type="SAM" id="MobiDB-lite"/>
    </source>
</evidence>
<evidence type="ECO:0000313" key="4">
    <source>
        <dbReference type="Proteomes" id="UP001497457"/>
    </source>
</evidence>
<dbReference type="EMBL" id="CAXIPR030000756">
    <property type="protein sequence ID" value="CAM0146941.1"/>
    <property type="molecule type" value="Genomic_DNA"/>
</dbReference>
<protein>
    <submittedName>
        <fullName evidence="3">Uncharacterized protein</fullName>
    </submittedName>
</protein>
<dbReference type="Proteomes" id="UP001497457">
    <property type="component" value="Unassembled WGS sequence"/>
</dbReference>